<evidence type="ECO:0000256" key="1">
    <source>
        <dbReference type="ARBA" id="ARBA00004370"/>
    </source>
</evidence>
<dbReference type="PROSITE" id="PS00138">
    <property type="entry name" value="SUBTILASE_SER"/>
    <property type="match status" value="1"/>
</dbReference>
<evidence type="ECO:0000313" key="18">
    <source>
        <dbReference type="EMBL" id="GAN07220.1"/>
    </source>
</evidence>
<dbReference type="PROSITE" id="PS00137">
    <property type="entry name" value="SUBTILASE_HIS"/>
    <property type="match status" value="1"/>
</dbReference>
<dbReference type="SUPFAM" id="SSF52743">
    <property type="entry name" value="Subtilisin-like"/>
    <property type="match status" value="1"/>
</dbReference>
<dbReference type="GO" id="GO:0007323">
    <property type="term" value="P:peptide pheromone maturation"/>
    <property type="evidence" value="ECO:0007669"/>
    <property type="project" value="UniProtKB-ARBA"/>
</dbReference>
<dbReference type="PRINTS" id="PR00723">
    <property type="entry name" value="SUBTILISIN"/>
</dbReference>
<evidence type="ECO:0000313" key="19">
    <source>
        <dbReference type="Proteomes" id="UP000053815"/>
    </source>
</evidence>
<keyword evidence="4 16" id="KW-0812">Transmembrane</keyword>
<dbReference type="InterPro" id="IPR034182">
    <property type="entry name" value="Kexin/furin"/>
</dbReference>
<feature type="region of interest" description="Disordered" evidence="15">
    <location>
        <begin position="691"/>
        <end position="738"/>
    </location>
</feature>
<dbReference type="PANTHER" id="PTHR42884:SF14">
    <property type="entry name" value="NEUROENDOCRINE CONVERTASE 1"/>
    <property type="match status" value="1"/>
</dbReference>
<evidence type="ECO:0000256" key="11">
    <source>
        <dbReference type="ARBA" id="ARBA00023145"/>
    </source>
</evidence>
<evidence type="ECO:0000256" key="2">
    <source>
        <dbReference type="ARBA" id="ARBA00005325"/>
    </source>
</evidence>
<dbReference type="InterPro" id="IPR008979">
    <property type="entry name" value="Galactose-bd-like_sf"/>
</dbReference>
<feature type="active site" description="Charge relay system" evidence="13 14">
    <location>
        <position position="289"/>
    </location>
</feature>
<dbReference type="GO" id="GO:0016485">
    <property type="term" value="P:protein processing"/>
    <property type="evidence" value="ECO:0007669"/>
    <property type="project" value="TreeGrafter"/>
</dbReference>
<comment type="similarity">
    <text evidence="2">Belongs to the peptidase S8 family. Furin subfamily.</text>
</comment>
<keyword evidence="6 14" id="KW-0378">Hydrolase</keyword>
<dbReference type="PANTHER" id="PTHR42884">
    <property type="entry name" value="PROPROTEIN CONVERTASE SUBTILISIN/KEXIN-RELATED"/>
    <property type="match status" value="1"/>
</dbReference>
<keyword evidence="8" id="KW-0106">Calcium</keyword>
<dbReference type="InterPro" id="IPR036852">
    <property type="entry name" value="Peptidase_S8/S53_dom_sf"/>
</dbReference>
<keyword evidence="9 16" id="KW-1133">Transmembrane helix</keyword>
<evidence type="ECO:0000256" key="7">
    <source>
        <dbReference type="ARBA" id="ARBA00022825"/>
    </source>
</evidence>
<evidence type="ECO:0000256" key="14">
    <source>
        <dbReference type="PROSITE-ProRule" id="PRU01240"/>
    </source>
</evidence>
<dbReference type="FunFam" id="3.40.50.200:FF:000005">
    <property type="entry name" value="Proprotein convertase subtilisin/kexin type 7"/>
    <property type="match status" value="1"/>
</dbReference>
<comment type="subcellular location">
    <subcellularLocation>
        <location evidence="1">Membrane</location>
    </subcellularLocation>
</comment>
<dbReference type="OrthoDB" id="300641at2759"/>
<dbReference type="GO" id="GO:0000139">
    <property type="term" value="C:Golgi membrane"/>
    <property type="evidence" value="ECO:0007669"/>
    <property type="project" value="TreeGrafter"/>
</dbReference>
<dbReference type="CDD" id="cd04059">
    <property type="entry name" value="Peptidases_S8_Protein_convertases_Kexins_Furin-like"/>
    <property type="match status" value="1"/>
</dbReference>
<feature type="domain" description="P/Homo B" evidence="17">
    <location>
        <begin position="537"/>
        <end position="688"/>
    </location>
</feature>
<dbReference type="Pfam" id="PF01483">
    <property type="entry name" value="P_proprotein"/>
    <property type="match status" value="1"/>
</dbReference>
<dbReference type="InterPro" id="IPR023827">
    <property type="entry name" value="Peptidase_S8_Asp-AS"/>
</dbReference>
<dbReference type="InterPro" id="IPR015500">
    <property type="entry name" value="Peptidase_S8_subtilisin-rel"/>
</dbReference>
<dbReference type="InterPro" id="IPR023828">
    <property type="entry name" value="Peptidase_S8_Ser-AS"/>
</dbReference>
<keyword evidence="12" id="KW-0325">Glycoprotein</keyword>
<accession>A0A0C9LVR2</accession>
<feature type="active site" description="Charge relay system" evidence="13 14">
    <location>
        <position position="251"/>
    </location>
</feature>
<feature type="active site" description="Charge relay system" evidence="13 14">
    <location>
        <position position="461"/>
    </location>
</feature>
<evidence type="ECO:0000256" key="13">
    <source>
        <dbReference type="PIRSR" id="PIRSR615500-1"/>
    </source>
</evidence>
<dbReference type="STRING" id="91626.A0A0C9LVR2"/>
<protein>
    <submittedName>
        <fullName evidence="18">Kexin</fullName>
    </submittedName>
</protein>
<dbReference type="EMBL" id="DF836442">
    <property type="protein sequence ID" value="GAN07220.1"/>
    <property type="molecule type" value="Genomic_DNA"/>
</dbReference>
<dbReference type="Proteomes" id="UP000053815">
    <property type="component" value="Unassembled WGS sequence"/>
</dbReference>
<dbReference type="InterPro" id="IPR022398">
    <property type="entry name" value="Peptidase_S8_His-AS"/>
</dbReference>
<dbReference type="AlphaFoldDB" id="A0A0C9LVR2"/>
<dbReference type="PROSITE" id="PS00136">
    <property type="entry name" value="SUBTILASE_ASP"/>
    <property type="match status" value="1"/>
</dbReference>
<dbReference type="GO" id="GO:0005802">
    <property type="term" value="C:trans-Golgi network"/>
    <property type="evidence" value="ECO:0007669"/>
    <property type="project" value="TreeGrafter"/>
</dbReference>
<dbReference type="Pfam" id="PF00082">
    <property type="entry name" value="Peptidase_S8"/>
    <property type="match status" value="1"/>
</dbReference>
<dbReference type="PROSITE" id="PS51829">
    <property type="entry name" value="P_HOMO_B"/>
    <property type="match status" value="1"/>
</dbReference>
<evidence type="ECO:0000256" key="12">
    <source>
        <dbReference type="ARBA" id="ARBA00023180"/>
    </source>
</evidence>
<keyword evidence="10 16" id="KW-0472">Membrane</keyword>
<evidence type="ECO:0000256" key="3">
    <source>
        <dbReference type="ARBA" id="ARBA00022670"/>
    </source>
</evidence>
<dbReference type="SUPFAM" id="SSF49785">
    <property type="entry name" value="Galactose-binding domain-like"/>
    <property type="match status" value="1"/>
</dbReference>
<sequence length="830" mass="92527">MSTIAVYTTNDPQMQAERPYTKQQVIQTPTTILQMPEMVSLINSSSHNSTSSLSSRVHIFNQMRTSFILAFAVLLIQPTWAIEKRDYDKRSYYTIHTLQPNDRTSADLIAHEMGGRIEGQVGELNHYYWLSIPKGSKDVLQHYKKHKRNFDTIVTDIQPQIPNRRLHKRAPPPIIENKGEEYKLNGETIPLPSLDDANGYQLIKEALSIRDPGFDRQWHLINRDDRGNDVNVTGVWSQGITGKDVVVAILDDGLQMDHSDLRDNYFAKGSYDFNDHTEEPRPRLSDDTHGTRCAGEIAAVKNDVCGIGVAYDAKVAGIRILSGDITEADEAAALNYAYQDNSIYSCSWGPADSGEVAEAPQGIILDAIKNGIKNGRNGTGSIFVFASGNGGAHDDNCNFDGYTNSLYTITVGAIDKAGNHPYYSEKCAAQLVVTYSSGSGGYIYTSDVGDSQCSDRHGGTSAAAPLAAGVFALVLSVRPDLTWRDMQHLCVQSAVPISLSDEDWSKLPSGRMFNHKYGYGVLDAYRIVELAKTFKSVRPQTNLEVLSVIDPDNEKQDIPDLTPPTSFNGTIEKEKAFTTSLTITQDMLDGVGLGRLEHVTATVNIEHKRRGDLEILLESPHGVVSQLGSPRQFDKSDTGLKDWTFMTVKHWEEDPIGEWTLRLVDGKHPEYTGQFIDWKLTLWGETKEGYQAKPKQDVDDDNDKPNIGVDDFETDSQGTDKLDDPQSNQSFMDQQDDVKEPGKPYMIYGIVSVFMIASVASTAFIVKKYMLNTTQLSYSRPTEEDAFEFDNLLNDSNNEEDEDEDEQLDFDDESIEAFQVDDGNNYNNRA</sequence>
<dbReference type="Gene3D" id="2.60.120.260">
    <property type="entry name" value="Galactose-binding domain-like"/>
    <property type="match status" value="1"/>
</dbReference>
<dbReference type="Gene3D" id="3.40.50.200">
    <property type="entry name" value="Peptidase S8/S53 domain"/>
    <property type="match status" value="1"/>
</dbReference>
<keyword evidence="19" id="KW-1185">Reference proteome</keyword>
<evidence type="ECO:0000256" key="15">
    <source>
        <dbReference type="SAM" id="MobiDB-lite"/>
    </source>
</evidence>
<gene>
    <name evidence="18" type="ORF">MAM1_0153c06713</name>
</gene>
<reference evidence="18" key="1">
    <citation type="submission" date="2014-09" db="EMBL/GenBank/DDBJ databases">
        <title>Draft genome sequence of an oleaginous Mucoromycotina fungus Mucor ambiguus NBRC6742.</title>
        <authorList>
            <person name="Takeda I."/>
            <person name="Yamane N."/>
            <person name="Morita T."/>
            <person name="Tamano K."/>
            <person name="Machida M."/>
            <person name="Baker S."/>
            <person name="Koike H."/>
        </authorList>
    </citation>
    <scope>NUCLEOTIDE SEQUENCE</scope>
    <source>
        <strain evidence="18">NBRC 6742</strain>
    </source>
</reference>
<feature type="transmembrane region" description="Helical" evidence="16">
    <location>
        <begin position="745"/>
        <end position="766"/>
    </location>
</feature>
<evidence type="ECO:0000256" key="8">
    <source>
        <dbReference type="ARBA" id="ARBA00022837"/>
    </source>
</evidence>
<dbReference type="PROSITE" id="PS51892">
    <property type="entry name" value="SUBTILASE"/>
    <property type="match status" value="1"/>
</dbReference>
<dbReference type="GO" id="GO:0004252">
    <property type="term" value="F:serine-type endopeptidase activity"/>
    <property type="evidence" value="ECO:0007669"/>
    <property type="project" value="UniProtKB-UniRule"/>
</dbReference>
<evidence type="ECO:0000256" key="9">
    <source>
        <dbReference type="ARBA" id="ARBA00022989"/>
    </source>
</evidence>
<keyword evidence="3 14" id="KW-0645">Protease</keyword>
<evidence type="ECO:0000256" key="5">
    <source>
        <dbReference type="ARBA" id="ARBA00022729"/>
    </source>
</evidence>
<evidence type="ECO:0000256" key="6">
    <source>
        <dbReference type="ARBA" id="ARBA00022801"/>
    </source>
</evidence>
<evidence type="ECO:0000259" key="17">
    <source>
        <dbReference type="PROSITE" id="PS51829"/>
    </source>
</evidence>
<name>A0A0C9LVR2_9FUNG</name>
<dbReference type="FunFam" id="2.60.120.260:FF:000026">
    <property type="entry name" value="proprotein convertase subtilisin/kexin type 7"/>
    <property type="match status" value="1"/>
</dbReference>
<evidence type="ECO:0000256" key="4">
    <source>
        <dbReference type="ARBA" id="ARBA00022692"/>
    </source>
</evidence>
<organism evidence="18">
    <name type="scientific">Mucor ambiguus</name>
    <dbReference type="NCBI Taxonomy" id="91626"/>
    <lineage>
        <taxon>Eukaryota</taxon>
        <taxon>Fungi</taxon>
        <taxon>Fungi incertae sedis</taxon>
        <taxon>Mucoromycota</taxon>
        <taxon>Mucoromycotina</taxon>
        <taxon>Mucoromycetes</taxon>
        <taxon>Mucorales</taxon>
        <taxon>Mucorineae</taxon>
        <taxon>Mucoraceae</taxon>
        <taxon>Mucor</taxon>
    </lineage>
</organism>
<dbReference type="InterPro" id="IPR002884">
    <property type="entry name" value="P_dom"/>
</dbReference>
<evidence type="ECO:0000256" key="16">
    <source>
        <dbReference type="SAM" id="Phobius"/>
    </source>
</evidence>
<evidence type="ECO:0000256" key="10">
    <source>
        <dbReference type="ARBA" id="ARBA00023136"/>
    </source>
</evidence>
<dbReference type="InterPro" id="IPR000209">
    <property type="entry name" value="Peptidase_S8/S53_dom"/>
</dbReference>
<keyword evidence="11" id="KW-0865">Zymogen</keyword>
<keyword evidence="5" id="KW-0732">Signal</keyword>
<proteinExistence type="inferred from homology"/>
<keyword evidence="7 14" id="KW-0720">Serine protease</keyword>